<dbReference type="GO" id="GO:0006814">
    <property type="term" value="P:sodium ion transport"/>
    <property type="evidence" value="ECO:0007669"/>
    <property type="project" value="InterPro"/>
</dbReference>
<evidence type="ECO:0000256" key="1">
    <source>
        <dbReference type="ARBA" id="ARBA00016548"/>
    </source>
</evidence>
<dbReference type="Pfam" id="PF07258">
    <property type="entry name" value="COMM_domain"/>
    <property type="match status" value="1"/>
</dbReference>
<dbReference type="PROSITE" id="PS51269">
    <property type="entry name" value="COMM"/>
    <property type="match status" value="1"/>
</dbReference>
<dbReference type="InterPro" id="IPR037355">
    <property type="entry name" value="COMMD3"/>
</dbReference>
<protein>
    <recommendedName>
        <fullName evidence="1">COMM domain-containing protein 3</fullName>
    </recommendedName>
</protein>
<evidence type="ECO:0000313" key="5">
    <source>
        <dbReference type="EMBL" id="CAD8431322.1"/>
    </source>
</evidence>
<dbReference type="EMBL" id="HBEM01002250">
    <property type="protein sequence ID" value="CAD8431320.1"/>
    <property type="molecule type" value="Transcribed_RNA"/>
</dbReference>
<reference evidence="5" key="1">
    <citation type="submission" date="2021-01" db="EMBL/GenBank/DDBJ databases">
        <authorList>
            <person name="Corre E."/>
            <person name="Pelletier E."/>
            <person name="Niang G."/>
            <person name="Scheremetjew M."/>
            <person name="Finn R."/>
            <person name="Kale V."/>
            <person name="Holt S."/>
            <person name="Cochrane G."/>
            <person name="Meng A."/>
            <person name="Brown T."/>
            <person name="Cohen L."/>
        </authorList>
    </citation>
    <scope>NUCLEOTIDE SEQUENCE</scope>
    <source>
        <strain evidence="5">CCMP2058</strain>
    </source>
</reference>
<name>A0A6T6S2Q7_9EUKA</name>
<evidence type="ECO:0000259" key="3">
    <source>
        <dbReference type="PROSITE" id="PS51269"/>
    </source>
</evidence>
<feature type="domain" description="COMM" evidence="3">
    <location>
        <begin position="128"/>
        <end position="196"/>
    </location>
</feature>
<gene>
    <name evidence="4" type="ORF">LAMO00422_LOCUS1626</name>
    <name evidence="5" type="ORF">LAMO00422_LOCUS1627</name>
</gene>
<organism evidence="5">
    <name type="scientific">Amorphochlora amoebiformis</name>
    <dbReference type="NCBI Taxonomy" id="1561963"/>
    <lineage>
        <taxon>Eukaryota</taxon>
        <taxon>Sar</taxon>
        <taxon>Rhizaria</taxon>
        <taxon>Cercozoa</taxon>
        <taxon>Chlorarachniophyceae</taxon>
        <taxon>Amorphochlora</taxon>
    </lineage>
</organism>
<evidence type="ECO:0000256" key="2">
    <source>
        <dbReference type="ARBA" id="ARBA00093469"/>
    </source>
</evidence>
<accession>A0A6T6S2Q7</accession>
<dbReference type="PANTHER" id="PTHR31159">
    <property type="entry name" value="COMM DOMAIN-CONTAINING PROTEIN 3"/>
    <property type="match status" value="1"/>
</dbReference>
<dbReference type="AlphaFoldDB" id="A0A6T6S2Q7"/>
<dbReference type="InterPro" id="IPR017920">
    <property type="entry name" value="COMM"/>
</dbReference>
<dbReference type="Pfam" id="PF21672">
    <property type="entry name" value="COMM_HN"/>
    <property type="match status" value="1"/>
</dbReference>
<comment type="similarity">
    <text evidence="2">Belongs to the COMM domain-containing protein 3 family.</text>
</comment>
<evidence type="ECO:0000313" key="4">
    <source>
        <dbReference type="EMBL" id="CAD8431320.1"/>
    </source>
</evidence>
<dbReference type="EMBL" id="HBEM01002251">
    <property type="protein sequence ID" value="CAD8431322.1"/>
    <property type="molecule type" value="Transcribed_RNA"/>
</dbReference>
<sequence length="202" mass="22688">MAEISPDTAAGLALLGQFSDPSFSSLLKWTFRNACGEDAKGKPQAMTALSDVKDLEGEDEIMIKSAHMALLTFIYEAAKTDMHPVQITSLLEDAKLPEGHIKAISGLFERCKPILRNVLSRNRISFPKLIDIEWRLDHQMRSRTLDQVREAVYLVRLKLKEPTGHEKLIEMTCNHSELADLHARLKNATLKVEKLIRGAKGK</sequence>
<dbReference type="PANTHER" id="PTHR31159:SF1">
    <property type="entry name" value="COMM DOMAIN-CONTAINING PROTEIN 3"/>
    <property type="match status" value="1"/>
</dbReference>
<proteinExistence type="inferred from homology"/>